<dbReference type="Proteomes" id="UP000049495">
    <property type="component" value="Unassembled WGS sequence"/>
</dbReference>
<reference evidence="4" key="1">
    <citation type="submission" date="2014-06" db="EMBL/GenBank/DDBJ databases">
        <authorList>
            <person name="Le Roux Frederique"/>
        </authorList>
    </citation>
    <scope>NUCLEOTIDE SEQUENCE [LARGE SCALE GENOMIC DNA]</scope>
    <source>
        <strain evidence="4">J5-5</strain>
    </source>
</reference>
<organism evidence="1 4">
    <name type="scientific">Vibrio crassostreae</name>
    <dbReference type="NCBI Taxonomy" id="246167"/>
    <lineage>
        <taxon>Bacteria</taxon>
        <taxon>Pseudomonadati</taxon>
        <taxon>Pseudomonadota</taxon>
        <taxon>Gammaproteobacteria</taxon>
        <taxon>Vibrionales</taxon>
        <taxon>Vibrionaceae</taxon>
        <taxon>Vibrio</taxon>
    </lineage>
</organism>
<gene>
    <name evidence="2" type="ORF">VCR4J5_740111</name>
    <name evidence="1" type="ORF">VCR5J5_190099</name>
</gene>
<dbReference type="InterPro" id="IPR032036">
    <property type="entry name" value="DUF5062"/>
</dbReference>
<dbReference type="EMBL" id="CCJX01000162">
    <property type="protein sequence ID" value="CDT62554.1"/>
    <property type="molecule type" value="Genomic_DNA"/>
</dbReference>
<dbReference type="RefSeq" id="WP_048660454.1">
    <property type="nucleotide sequence ID" value="NZ_AP025477.1"/>
</dbReference>
<evidence type="ECO:0000313" key="1">
    <source>
        <dbReference type="EMBL" id="CDT25795.1"/>
    </source>
</evidence>
<keyword evidence="3" id="KW-1185">Reference proteome</keyword>
<dbReference type="InterPro" id="IPR038316">
    <property type="entry name" value="DUF5062_sf"/>
</dbReference>
<evidence type="ECO:0008006" key="5">
    <source>
        <dbReference type="Google" id="ProtNLM"/>
    </source>
</evidence>
<accession>A0A0T7DCZ0</accession>
<evidence type="ECO:0000313" key="3">
    <source>
        <dbReference type="Proteomes" id="UP000049077"/>
    </source>
</evidence>
<comment type="caution">
    <text evidence="1">The sequence shown here is derived from an EMBL/GenBank/DDBJ whole genome shotgun (WGS) entry which is preliminary data.</text>
</comment>
<dbReference type="Gene3D" id="1.20.120.1930">
    <property type="entry name" value="Uncharacterised protein PF16691, DUF5062"/>
    <property type="match status" value="1"/>
</dbReference>
<dbReference type="Pfam" id="PF16691">
    <property type="entry name" value="DUF5062"/>
    <property type="match status" value="1"/>
</dbReference>
<proteinExistence type="predicted"/>
<reference evidence="1 3" key="2">
    <citation type="submission" date="2014-06" db="EMBL/GenBank/DDBJ databases">
        <authorList>
            <person name="Le Roux F."/>
        </authorList>
    </citation>
    <scope>NUCLEOTIDE SEQUENCE</scope>
    <source>
        <strain evidence="2 3">J5-4</strain>
        <strain evidence="1">J5-5</strain>
    </source>
</reference>
<evidence type="ECO:0000313" key="2">
    <source>
        <dbReference type="EMBL" id="CDT62554.1"/>
    </source>
</evidence>
<dbReference type="AlphaFoldDB" id="A0A0T7DCZ0"/>
<dbReference type="Proteomes" id="UP000049077">
    <property type="component" value="Unassembled WGS sequence"/>
</dbReference>
<protein>
    <recommendedName>
        <fullName evidence="5">DUF5062 family protein</fullName>
    </recommendedName>
</protein>
<sequence>MSKTAKIINEDKLVKKAVEVGFKMAKLQGFDLPNSSQPIKVKAVYLFLVEVNQITPLPDDKLDGANIKKRLALWIHKALPDNDPLK</sequence>
<dbReference type="EMBL" id="CCJV01000077">
    <property type="protein sequence ID" value="CDT25795.1"/>
    <property type="molecule type" value="Genomic_DNA"/>
</dbReference>
<dbReference type="GeneID" id="93902971"/>
<evidence type="ECO:0000313" key="4">
    <source>
        <dbReference type="Proteomes" id="UP000049495"/>
    </source>
</evidence>
<dbReference type="OrthoDB" id="8547747at2"/>
<name>A0A0T7DCZ0_9VIBR</name>